<proteinExistence type="predicted"/>
<dbReference type="SUPFAM" id="SSF50129">
    <property type="entry name" value="GroES-like"/>
    <property type="match status" value="1"/>
</dbReference>
<dbReference type="InterPro" id="IPR036291">
    <property type="entry name" value="NAD(P)-bd_dom_sf"/>
</dbReference>
<dbReference type="PANTHER" id="PTHR43189:SF2">
    <property type="entry name" value="GLUCOSE 1-DEHYDROGENASE"/>
    <property type="match status" value="1"/>
</dbReference>
<gene>
    <name evidence="7" type="ORF">ACFOY2_31000</name>
</gene>
<accession>A0ABV8GG31</accession>
<keyword evidence="8" id="KW-1185">Reference proteome</keyword>
<evidence type="ECO:0000259" key="5">
    <source>
        <dbReference type="Pfam" id="PF08240"/>
    </source>
</evidence>
<dbReference type="Pfam" id="PF08240">
    <property type="entry name" value="ADH_N"/>
    <property type="match status" value="1"/>
</dbReference>
<evidence type="ECO:0000256" key="1">
    <source>
        <dbReference type="ARBA" id="ARBA00001947"/>
    </source>
</evidence>
<name>A0ABV8GG31_9ACTN</name>
<comment type="cofactor">
    <cofactor evidence="1">
        <name>Zn(2+)</name>
        <dbReference type="ChEBI" id="CHEBI:29105"/>
    </cofactor>
</comment>
<dbReference type="InterPro" id="IPR031640">
    <property type="entry name" value="Glu_dehyd_C"/>
</dbReference>
<evidence type="ECO:0000256" key="3">
    <source>
        <dbReference type="ARBA" id="ARBA00022833"/>
    </source>
</evidence>
<dbReference type="EMBL" id="JBHSBI010000017">
    <property type="protein sequence ID" value="MFC4011696.1"/>
    <property type="molecule type" value="Genomic_DNA"/>
</dbReference>
<evidence type="ECO:0000313" key="7">
    <source>
        <dbReference type="EMBL" id="MFC4011696.1"/>
    </source>
</evidence>
<evidence type="ECO:0000259" key="6">
    <source>
        <dbReference type="Pfam" id="PF16912"/>
    </source>
</evidence>
<organism evidence="7 8">
    <name type="scientific">Nonomuraea purpurea</name>
    <dbReference type="NCBI Taxonomy" id="1849276"/>
    <lineage>
        <taxon>Bacteria</taxon>
        <taxon>Bacillati</taxon>
        <taxon>Actinomycetota</taxon>
        <taxon>Actinomycetes</taxon>
        <taxon>Streptosporangiales</taxon>
        <taxon>Streptosporangiaceae</taxon>
        <taxon>Nonomuraea</taxon>
    </lineage>
</organism>
<feature type="domain" description="Alcohol dehydrogenase-like N-terminal" evidence="5">
    <location>
        <begin position="26"/>
        <end position="139"/>
    </location>
</feature>
<dbReference type="SUPFAM" id="SSF51735">
    <property type="entry name" value="NAD(P)-binding Rossmann-fold domains"/>
    <property type="match status" value="1"/>
</dbReference>
<dbReference type="InterPro" id="IPR011032">
    <property type="entry name" value="GroES-like_sf"/>
</dbReference>
<dbReference type="InterPro" id="IPR013154">
    <property type="entry name" value="ADH-like_N"/>
</dbReference>
<evidence type="ECO:0000256" key="2">
    <source>
        <dbReference type="ARBA" id="ARBA00022723"/>
    </source>
</evidence>
<reference evidence="8" key="1">
    <citation type="journal article" date="2019" name="Int. J. Syst. Evol. Microbiol.">
        <title>The Global Catalogue of Microorganisms (GCM) 10K type strain sequencing project: providing services to taxonomists for standard genome sequencing and annotation.</title>
        <authorList>
            <consortium name="The Broad Institute Genomics Platform"/>
            <consortium name="The Broad Institute Genome Sequencing Center for Infectious Disease"/>
            <person name="Wu L."/>
            <person name="Ma J."/>
        </authorList>
    </citation>
    <scope>NUCLEOTIDE SEQUENCE [LARGE SCALE GENOMIC DNA]</scope>
    <source>
        <strain evidence="8">TBRC 1276</strain>
    </source>
</reference>
<dbReference type="Proteomes" id="UP001595851">
    <property type="component" value="Unassembled WGS sequence"/>
</dbReference>
<evidence type="ECO:0000256" key="4">
    <source>
        <dbReference type="ARBA" id="ARBA00023002"/>
    </source>
</evidence>
<protein>
    <submittedName>
        <fullName evidence="7">Glucose 1-dehydrogenase</fullName>
    </submittedName>
</protein>
<keyword evidence="4" id="KW-0560">Oxidoreductase</keyword>
<keyword evidence="3" id="KW-0862">Zinc</keyword>
<dbReference type="Gene3D" id="3.90.180.10">
    <property type="entry name" value="Medium-chain alcohol dehydrogenases, catalytic domain"/>
    <property type="match status" value="1"/>
</dbReference>
<dbReference type="CDD" id="cd08230">
    <property type="entry name" value="glucose_DH"/>
    <property type="match status" value="1"/>
</dbReference>
<dbReference type="Pfam" id="PF16912">
    <property type="entry name" value="Glu_dehyd_C"/>
    <property type="match status" value="1"/>
</dbReference>
<feature type="domain" description="Glucose dehydrogenase C-terminal" evidence="6">
    <location>
        <begin position="145"/>
        <end position="348"/>
    </location>
</feature>
<dbReference type="RefSeq" id="WP_379531637.1">
    <property type="nucleotide sequence ID" value="NZ_JBHSBI010000017.1"/>
</dbReference>
<sequence length="355" mass="38167">MRALTFVPGKQGTLQVGEVPDPVRRQGDLLVHGLALGICGTDRELLAAEYGWPPPGGERMVIGHESLGRVLQSPNDSEFSPGDLVVGVVRRPDPVPCGACARGEFDMCRNGRYTERGIKGLNGYGSELWTVEAGYAVRLDPALERVGMLVEPTSVVAKAWEQIDRIGSRSWFKPHRLLVTGGGPIGLLAALLGRQRGLEVHVLDRSPVGELKSTLVHDLGGIFHSGSTLPDFGDDKPDIIIECTGVGELVMESMTSTSAVGMVCLTGLAPGGRTHRVDAGVINRDIVLENDVVFGTVNANLRHYRDAAAALAKADAEWLERLVTRRVPLERALEAFERGKDVKVVIDLTADQSSS</sequence>
<comment type="caution">
    <text evidence="7">The sequence shown here is derived from an EMBL/GenBank/DDBJ whole genome shotgun (WGS) entry which is preliminary data.</text>
</comment>
<dbReference type="Gene3D" id="3.40.50.720">
    <property type="entry name" value="NAD(P)-binding Rossmann-like Domain"/>
    <property type="match status" value="1"/>
</dbReference>
<dbReference type="PANTHER" id="PTHR43189">
    <property type="entry name" value="ZINC-TYPE ALCOHOL DEHYDROGENASE-LIKE PROTEIN C1198.01-RELATED"/>
    <property type="match status" value="1"/>
</dbReference>
<evidence type="ECO:0000313" key="8">
    <source>
        <dbReference type="Proteomes" id="UP001595851"/>
    </source>
</evidence>
<keyword evidence="2" id="KW-0479">Metal-binding</keyword>